<dbReference type="OrthoDB" id="3482161at2"/>
<feature type="compositionally biased region" description="Low complexity" evidence="1">
    <location>
        <begin position="46"/>
        <end position="55"/>
    </location>
</feature>
<name>A0A4R5B2D2_9ACTN</name>
<comment type="caution">
    <text evidence="2">The sequence shown here is derived from an EMBL/GenBank/DDBJ whole genome shotgun (WGS) entry which is preliminary data.</text>
</comment>
<evidence type="ECO:0000313" key="3">
    <source>
        <dbReference type="Proteomes" id="UP000294513"/>
    </source>
</evidence>
<feature type="region of interest" description="Disordered" evidence="1">
    <location>
        <begin position="46"/>
        <end position="66"/>
    </location>
</feature>
<accession>A0A4R5B2D2</accession>
<sequence length="122" mass="13463">MVSDALFDVPALKHAPPPPENLSADQKRTRRQLAALVNGQHPLSLTLSRPLPLHPDAAPPGDTKADGLRCGNCRFRELLSYGPRNWPKCMFGDGVRRSHGAGTDVRKWWPACSDYQPKDVTP</sequence>
<reference evidence="2 3" key="1">
    <citation type="submission" date="2019-03" db="EMBL/GenBank/DDBJ databases">
        <title>Draft genome sequences of novel Actinobacteria.</title>
        <authorList>
            <person name="Sahin N."/>
            <person name="Ay H."/>
            <person name="Saygin H."/>
        </authorList>
    </citation>
    <scope>NUCLEOTIDE SEQUENCE [LARGE SCALE GENOMIC DNA]</scope>
    <source>
        <strain evidence="2 3">H3C3</strain>
    </source>
</reference>
<proteinExistence type="predicted"/>
<organism evidence="2 3">
    <name type="scientific">Actinomadura rubrisoli</name>
    <dbReference type="NCBI Taxonomy" id="2530368"/>
    <lineage>
        <taxon>Bacteria</taxon>
        <taxon>Bacillati</taxon>
        <taxon>Actinomycetota</taxon>
        <taxon>Actinomycetes</taxon>
        <taxon>Streptosporangiales</taxon>
        <taxon>Thermomonosporaceae</taxon>
        <taxon>Actinomadura</taxon>
    </lineage>
</organism>
<evidence type="ECO:0000256" key="1">
    <source>
        <dbReference type="SAM" id="MobiDB-lite"/>
    </source>
</evidence>
<dbReference type="AlphaFoldDB" id="A0A4R5B2D2"/>
<dbReference type="EMBL" id="SMKU01000199">
    <property type="protein sequence ID" value="TDD77714.1"/>
    <property type="molecule type" value="Genomic_DNA"/>
</dbReference>
<protein>
    <submittedName>
        <fullName evidence="2">Uncharacterized protein</fullName>
    </submittedName>
</protein>
<evidence type="ECO:0000313" key="2">
    <source>
        <dbReference type="EMBL" id="TDD77714.1"/>
    </source>
</evidence>
<feature type="region of interest" description="Disordered" evidence="1">
    <location>
        <begin position="1"/>
        <end position="30"/>
    </location>
</feature>
<gene>
    <name evidence="2" type="ORF">E1298_29745</name>
</gene>
<dbReference type="Proteomes" id="UP000294513">
    <property type="component" value="Unassembled WGS sequence"/>
</dbReference>
<dbReference type="RefSeq" id="WP_131899073.1">
    <property type="nucleotide sequence ID" value="NZ_SMKU01000199.1"/>
</dbReference>
<keyword evidence="3" id="KW-1185">Reference proteome</keyword>